<dbReference type="InterPro" id="IPR022385">
    <property type="entry name" value="Rhs_assc_core"/>
</dbReference>
<dbReference type="InterPro" id="IPR056823">
    <property type="entry name" value="TEN-like_YD-shell"/>
</dbReference>
<feature type="domain" description="Transglutaminase-like" evidence="3">
    <location>
        <begin position="251"/>
        <end position="365"/>
    </location>
</feature>
<protein>
    <submittedName>
        <fullName evidence="6">Uncharacterized protein</fullName>
    </submittedName>
</protein>
<dbReference type="RefSeq" id="WP_116649325.1">
    <property type="nucleotide sequence ID" value="NZ_QUZK01000005.1"/>
</dbReference>
<keyword evidence="7" id="KW-1185">Reference proteome</keyword>
<sequence>MAGVIVAAPKRTTRAGWRRMLMRCRFAAFSALLVGGQALGAEPSLEQSLERGMDASAQLRALSEWQGGVSDPLVRPAGTGSSQSALERLRASIETGASENSLRRRIESLLGDILLVEAALDHQLDLLDRIEGGASARRRVETLKAETQARIGPLRVELEQVRRAIIDGRSPGLSDLRTLLDEQTRPRTARILGVATPHHRPRFPQRAPRVESATVPSYANAESVVLPEDSLPADGSSFPEAILAKAEELDHDYARIFDFVRSEIRTEWYAGQKRGPAQTLGLRAGNDVDQAALLIALLRASGAPARFVHGTIRLDLERLSGLLGEEQAPAISRALTRAGIANEPVVSGGQVAAFRFEHTWVSVHVPYANYRGSVLDMSGSAWMALAPAIKSHEWSDHGPGLTALVPEGEDFEQRYLDTRAVEESLPLPAEALLQRAETQDPTLDPLAVTGRPYVSAPAHGILPASLPFAVEAVFDESPMLSDSYRQQVEFRMLDEDGAVVLEGSLPAAGLVERRVTLSYQPAGSDDHDLILANGGYALTPPSLLEVRPVVHVDGMPMLVGEGALPMAVHHPLEVTVSGPGGAIDYRQQVLSGSLSALYFGEGFDGGLEYTLPLGESEPASARYLGGLLRRYAREWTRGEDLLAALVDVRAHYPLPGLVMANLEMASEDILGLSLGLDLKGVTLDAGLRPVEAFGSDESVESAWYRLAGLHGSILEHRVFEEQWAVYSVSADRLLALADQSGIEVLQPAGPEDLPVLAPDISAAIEQRMDQGYEVLIPAEALTVNQWTGTAWVLRHPDSGESGFFISGHYAGGGTTESPQDWVLDFLSDALRFPYDEPPNDNPLSAARVRKVPSSDNQVVTAGETTDRPLSVLVTDRFGRPVRGAQVEFYLYSGNGEFPEVSDQSVIVQSDSLGVASVKYRATEEIQQGWLALLNPEDEHATRVGHDRVGVNVAAGGGVVPLQSPFKTIVVPGPPASIERMWYAPEGSPMQTYYRMPHQGSVVYLVRDQYGNPVANTPVTLSAEDAIDCPHPSQTRPTRFSELGECSPQTLGTLATIGDCGLPALEVTTDTQGFAIADMMLTTATYAAITIEASVGALIDEYGIESPYGTAAPPVRCDNPDAVDIGYGRFSMEARTAGGWPVEAARPNELLGRPRTLVMGCTFRTTAIWWHASPEAFQCEALAQNLEAMVIATNDGVAHGLVNIAPMVYQFDVEAGPQPGWHRLWLELDSNVYGDTVAAALSGGLGSYFTVDGGVVVHNDLPVELNDEGRLTEPVLTTLEVEPLNYRPNQASTWLQRAGEDRQWNSQYVRQPREGMLTGQVSEVPPDREYTLATQFDAGLRLNPHGEYEAAAVLNPGTPWEIDLTPTSLSHGQRIISGFDAHAISESTVLPEVLDSRPKHMHLVHDMDVANQLSCPQGGLMRIQANHAANVSLTFYHLNNLGEPTTVAWQAMESDLVPAGMHTLEVPIDRLRFGDFYYELEAESTVYEGLVETYAGTLSHKPRRRDTLSLAHAMLEDVNLFDGSLNLSRADVLIDGRGPGLRFVRSYSSHRGNTDGDLGFGWTHNYAANLQITACGEHILTGADGNSVRFVPDGFEGEVEVFRPLRGYNGTLKHLPNGSFEFFAVNGTRYVLRPDPVGGHFLDLIEDSNGNRVHFEYNIDDGHRLLHRVSDDAGRALLFTYENKHFEIIERRDMTRPVLVAIDGPEGLRIDYEYDGRGNLVRVQRQVADAPGRTEEGYEYESFDDAVDWPGDRPPGMYFFGDRLTVVRDEINGAERGIDYEFGLDFQQVEPEVYSMPVQRVVNSTAPDNGRIDFSYGGARGLEPVETVITNARNFTTTYQLNLYGAATEIEGPIGTERFGWDMDILRQAWSKDANGTRTDFGYDEYGNRTSETITSAHGSLDRTWSFHPPEGFDVPIKNRVAEATDYRGIPTTSDYDERGNLTSRTRGGITETFGYNARGDRVSSTDGTGYTRNVGYDGRGYPVHVSDLLGVIEEREWDDLGRIIERTDGEGFTTTFTYDNRDRRIRVDHPNDDFETIAYDDAANTRVETNARGIATTYLHDDMGRLLQVSDALGIIESFEYDYHGNVIFQTDGEGNSRTHSYDGEDRRIGTQGPEGLVIEYQHDRVGNVILERVGSGDDARTTTYKYEHPRYERTEVRRVNPAGEDAVDLYEFDGNGNQTLHTNPRGRNTTRVFDDRNRLVAENAPEGRVQTSVYDDADRLIQRTLNTEPTRILKWTYDDRGREISHTDAAGAAWIKSYDGRDLVIEETDPRGATVAYEFDERGRLELEVGPEPDMVTEYVRDGQGNVVSELWANGRLIESDYDIRDRLVLRSDQLGLVEAFDYDGNDNVIWEEDGEGRRTEHDYDDLGRRTVSRLPESRETSRAYNVHGDVTSETNARNHTTEHDYDALGRRVLTTLPDDSEISYGYDPAGNLTSETNARGFTTTYEYDGLNRRTLQTDPTEVGTTQTWQYDAAGNVLVHTDRRGIATRTIYDGEDRPLEVRRDGLLIEKNEYDGSGNVLRRWDANGRRTDFAYDLAGRRILQTRPGDVTTAWTYTALGDEATVTDPDGLVTTSTWDLRRRLDTRTNPAEETTSYEYDLAGNRTERKRPSGDTWIYEYDDADRLIAVTNPETERTTYGWDANGNLTSQTDALERTTSFEYDALDHRSLRTYHGGPSESFVHDARGNLITHTDANGQTRTFEYDGLDRRIEANYPAANGDESIQVEYAYDGNGNRTEVLETIVSGGTEISTYQYDAFDRLEVETDRFGQQITHVYDAKGNRIRRIDAAGTTIYGIDALDRVQSVTAPGRGAVTYTYSPAGRVEQIDHPDGTRTEQTYDEAGRLETIAHFRSGLREAYYAYDYDLNGNRSSQTEDLGSGEVLTTYDYDRADRLIETERDGRITTYVLDAVGNRAEEIVTEGGLTTTRTFDYNARDQLERVWLDGALEAEYAYDANGNRISATTDGVTREFNFGARDRLLSLNVQGSPPEVEWTYDDAGFRIAETTPAEARRFRWDGETMAFETNVLGNLLMRYDHGPDRLLAEAESGNTRTWLTDALKTPVKRLTETGTTYSVTRYDEYGEVEEESSPDIPRFGFTGHQRGPSEAPDLYYAQQRWYNSATGRFISEDPIWGEPKRPLSLHRYLYAYANPTVFVDPDGRAVVLSQIRDFFGRRRDDAMRGAEQLGSSDLAHSGLAGGVVARTGSVLGSIGGGIFDLAESGVGLLNTGANLVGSATGLISDKSISELDETFQAVDSTAAGAMRLAGEVRRDPVGVGSRTVRGLGAFGYAVFIEGDAKAQTQFGSALPSMFGAKAGFDLTRRSLRSADAGVRSGIDRAVEWAGQPTPARTSFVTEGADGATQRRAVSPDELLMRAQAAAGDSAATRELIRQGMVDGFDLVENSHAIRGEGGRFVSLGRAQSAASTPRGGDAVALESRPADRIQMQRIREVQEGVRKLNERTGLVDWIGDKIQKAVQAFDAWVDG</sequence>
<gene>
    <name evidence="6" type="ORF">DZC52_01370</name>
</gene>
<comment type="caution">
    <text evidence="6">The sequence shown here is derived from an EMBL/GenBank/DDBJ whole genome shotgun (WGS) entry which is preliminary data.</text>
</comment>
<evidence type="ECO:0000259" key="5">
    <source>
        <dbReference type="Pfam" id="PF25023"/>
    </source>
</evidence>
<dbReference type="Pfam" id="PF20148">
    <property type="entry name" value="DUF6531"/>
    <property type="match status" value="1"/>
</dbReference>
<dbReference type="Proteomes" id="UP000260351">
    <property type="component" value="Unassembled WGS sequence"/>
</dbReference>
<dbReference type="EMBL" id="QUZK01000005">
    <property type="protein sequence ID" value="RFF32618.1"/>
    <property type="molecule type" value="Genomic_DNA"/>
</dbReference>
<name>A0A3E1KCL3_9GAMM</name>
<dbReference type="Pfam" id="PF01841">
    <property type="entry name" value="Transglut_core"/>
    <property type="match status" value="1"/>
</dbReference>
<dbReference type="PANTHER" id="PTHR32305">
    <property type="match status" value="1"/>
</dbReference>
<evidence type="ECO:0000256" key="2">
    <source>
        <dbReference type="SAM" id="MobiDB-lite"/>
    </source>
</evidence>
<feature type="region of interest" description="Disordered" evidence="2">
    <location>
        <begin position="2171"/>
        <end position="2190"/>
    </location>
</feature>
<feature type="domain" description="DUF6531" evidence="4">
    <location>
        <begin position="1517"/>
        <end position="1589"/>
    </location>
</feature>
<dbReference type="InterPro" id="IPR038765">
    <property type="entry name" value="Papain-like_cys_pep_sf"/>
</dbReference>
<dbReference type="NCBIfam" id="TIGR03696">
    <property type="entry name" value="Rhs_assc_core"/>
    <property type="match status" value="1"/>
</dbReference>
<dbReference type="InterPro" id="IPR006530">
    <property type="entry name" value="YD"/>
</dbReference>
<evidence type="ECO:0000259" key="4">
    <source>
        <dbReference type="Pfam" id="PF20148"/>
    </source>
</evidence>
<reference evidence="6 7" key="1">
    <citation type="submission" date="2018-08" db="EMBL/GenBank/DDBJ databases">
        <title>Wenzhouxiangella salilacus sp. nov., a novel bacterium isolated from a saline lake in Xinjiang Province, China.</title>
        <authorList>
            <person name="Han S."/>
        </authorList>
    </citation>
    <scope>NUCLEOTIDE SEQUENCE [LARGE SCALE GENOMIC DNA]</scope>
    <source>
        <strain evidence="6 7">XDB06</strain>
    </source>
</reference>
<dbReference type="Pfam" id="PF05593">
    <property type="entry name" value="RHS_repeat"/>
    <property type="match status" value="8"/>
</dbReference>
<accession>A0A3E1KCL3</accession>
<dbReference type="InterPro" id="IPR031325">
    <property type="entry name" value="RHS_repeat"/>
</dbReference>
<dbReference type="InterPro" id="IPR002931">
    <property type="entry name" value="Transglutaminase-like"/>
</dbReference>
<dbReference type="SUPFAM" id="SSF54001">
    <property type="entry name" value="Cysteine proteinases"/>
    <property type="match status" value="1"/>
</dbReference>
<dbReference type="PANTHER" id="PTHR32305:SF15">
    <property type="entry name" value="PROTEIN RHSA-RELATED"/>
    <property type="match status" value="1"/>
</dbReference>
<evidence type="ECO:0000313" key="6">
    <source>
        <dbReference type="EMBL" id="RFF32618.1"/>
    </source>
</evidence>
<proteinExistence type="predicted"/>
<evidence type="ECO:0000256" key="1">
    <source>
        <dbReference type="ARBA" id="ARBA00022737"/>
    </source>
</evidence>
<evidence type="ECO:0000259" key="3">
    <source>
        <dbReference type="Pfam" id="PF01841"/>
    </source>
</evidence>
<feature type="domain" description="Teneurin-like YD-shell" evidence="5">
    <location>
        <begin position="2862"/>
        <end position="3145"/>
    </location>
</feature>
<dbReference type="Pfam" id="PF25023">
    <property type="entry name" value="TEN_YD-shell"/>
    <property type="match status" value="1"/>
</dbReference>
<dbReference type="InterPro" id="IPR045351">
    <property type="entry name" value="DUF6531"/>
</dbReference>
<dbReference type="Gene3D" id="2.180.10.10">
    <property type="entry name" value="RHS repeat-associated core"/>
    <property type="match status" value="6"/>
</dbReference>
<feature type="compositionally biased region" description="Polar residues" evidence="2">
    <location>
        <begin position="2176"/>
        <end position="2190"/>
    </location>
</feature>
<organism evidence="6 7">
    <name type="scientific">Wenzhouxiangella sediminis</name>
    <dbReference type="NCBI Taxonomy" id="1792836"/>
    <lineage>
        <taxon>Bacteria</taxon>
        <taxon>Pseudomonadati</taxon>
        <taxon>Pseudomonadota</taxon>
        <taxon>Gammaproteobacteria</taxon>
        <taxon>Chromatiales</taxon>
        <taxon>Wenzhouxiangellaceae</taxon>
        <taxon>Wenzhouxiangella</taxon>
    </lineage>
</organism>
<dbReference type="InterPro" id="IPR050708">
    <property type="entry name" value="T6SS_VgrG/RHS"/>
</dbReference>
<dbReference type="OrthoDB" id="9816400at2"/>
<dbReference type="Gene3D" id="3.10.620.30">
    <property type="match status" value="1"/>
</dbReference>
<dbReference type="NCBIfam" id="TIGR01643">
    <property type="entry name" value="YD_repeat_2x"/>
    <property type="match status" value="13"/>
</dbReference>
<evidence type="ECO:0000313" key="7">
    <source>
        <dbReference type="Proteomes" id="UP000260351"/>
    </source>
</evidence>
<keyword evidence="1" id="KW-0677">Repeat</keyword>